<evidence type="ECO:0000313" key="2">
    <source>
        <dbReference type="Proteomes" id="UP000793456"/>
    </source>
</evidence>
<accession>A0ACD3RS49</accession>
<protein>
    <submittedName>
        <fullName evidence="1">Uncharacterized protein</fullName>
    </submittedName>
</protein>
<comment type="caution">
    <text evidence="1">The sequence shown here is derived from an EMBL/GenBank/DDBJ whole genome shotgun (WGS) entry which is preliminary data.</text>
</comment>
<dbReference type="Proteomes" id="UP000793456">
    <property type="component" value="Chromosome II"/>
</dbReference>
<sequence>MSSEVCPFCGKTYKRLKSHLPHCKAAASSETPPTKRDVTAESDIISSAGLQHCPSRRRKG</sequence>
<reference evidence="1" key="1">
    <citation type="submission" date="2018-11" db="EMBL/GenBank/DDBJ databases">
        <title>The sequence and de novo assembly of Larimichthys crocea genome using PacBio and Hi-C technologies.</title>
        <authorList>
            <person name="Xu P."/>
            <person name="Chen B."/>
            <person name="Zhou Z."/>
            <person name="Ke Q."/>
            <person name="Wu Y."/>
            <person name="Bai H."/>
            <person name="Pu F."/>
        </authorList>
    </citation>
    <scope>NUCLEOTIDE SEQUENCE</scope>
    <source>
        <tissue evidence="1">Muscle</tissue>
    </source>
</reference>
<proteinExistence type="predicted"/>
<keyword evidence="2" id="KW-1185">Reference proteome</keyword>
<dbReference type="EMBL" id="CM011675">
    <property type="protein sequence ID" value="TMS22275.1"/>
    <property type="molecule type" value="Genomic_DNA"/>
</dbReference>
<name>A0ACD3RS49_LARCR</name>
<organism evidence="1 2">
    <name type="scientific">Larimichthys crocea</name>
    <name type="common">Large yellow croaker</name>
    <name type="synonym">Pseudosciaena crocea</name>
    <dbReference type="NCBI Taxonomy" id="215358"/>
    <lineage>
        <taxon>Eukaryota</taxon>
        <taxon>Metazoa</taxon>
        <taxon>Chordata</taxon>
        <taxon>Craniata</taxon>
        <taxon>Vertebrata</taxon>
        <taxon>Euteleostomi</taxon>
        <taxon>Actinopterygii</taxon>
        <taxon>Neopterygii</taxon>
        <taxon>Teleostei</taxon>
        <taxon>Neoteleostei</taxon>
        <taxon>Acanthomorphata</taxon>
        <taxon>Eupercaria</taxon>
        <taxon>Sciaenidae</taxon>
        <taxon>Larimichthys</taxon>
    </lineage>
</organism>
<gene>
    <name evidence="1" type="ORF">E3U43_012540</name>
</gene>
<evidence type="ECO:0000313" key="1">
    <source>
        <dbReference type="EMBL" id="TMS22275.1"/>
    </source>
</evidence>